<name>A0A4S2LD89_OPIFE</name>
<sequence length="76" mass="8626">MRIAVRYYAPALYAAFPVLSLAAVSMNWIRDRKHCSQRSAYFEKTGVDLDPESPITVEKARKFGMAAFRKVLPFNG</sequence>
<evidence type="ECO:0000256" key="1">
    <source>
        <dbReference type="SAM" id="Phobius"/>
    </source>
</evidence>
<feature type="transmembrane region" description="Helical" evidence="1">
    <location>
        <begin position="12"/>
        <end position="29"/>
    </location>
</feature>
<gene>
    <name evidence="2" type="ORF">CRM22_007988</name>
</gene>
<protein>
    <submittedName>
        <fullName evidence="2">Uncharacterized protein</fullName>
    </submittedName>
</protein>
<evidence type="ECO:0000313" key="3">
    <source>
        <dbReference type="Proteomes" id="UP000308267"/>
    </source>
</evidence>
<keyword evidence="3" id="KW-1185">Reference proteome</keyword>
<reference evidence="2 3" key="1">
    <citation type="journal article" date="2019" name="BMC Genomics">
        <title>New insights from Opisthorchis felineus genome: update on genomics of the epidemiologically important liver flukes.</title>
        <authorList>
            <person name="Ershov N.I."/>
            <person name="Mordvinov V.A."/>
            <person name="Prokhortchouk E.B."/>
            <person name="Pakharukova M.Y."/>
            <person name="Gunbin K.V."/>
            <person name="Ustyantsev K."/>
            <person name="Genaev M.A."/>
            <person name="Blinov A.G."/>
            <person name="Mazur A."/>
            <person name="Boulygina E."/>
            <person name="Tsygankova S."/>
            <person name="Khrameeva E."/>
            <person name="Chekanov N."/>
            <person name="Fan G."/>
            <person name="Xiao A."/>
            <person name="Zhang H."/>
            <person name="Xu X."/>
            <person name="Yang H."/>
            <person name="Solovyev V."/>
            <person name="Lee S.M."/>
            <person name="Liu X."/>
            <person name="Afonnikov D.A."/>
            <person name="Skryabin K.G."/>
        </authorList>
    </citation>
    <scope>NUCLEOTIDE SEQUENCE [LARGE SCALE GENOMIC DNA]</scope>
    <source>
        <strain evidence="2">AK-0245</strain>
        <tissue evidence="2">Whole organism</tissue>
    </source>
</reference>
<keyword evidence="1" id="KW-0812">Transmembrane</keyword>
<dbReference type="AlphaFoldDB" id="A0A4S2LD89"/>
<accession>A0A4S2LD89</accession>
<organism evidence="2 3">
    <name type="scientific">Opisthorchis felineus</name>
    <dbReference type="NCBI Taxonomy" id="147828"/>
    <lineage>
        <taxon>Eukaryota</taxon>
        <taxon>Metazoa</taxon>
        <taxon>Spiralia</taxon>
        <taxon>Lophotrochozoa</taxon>
        <taxon>Platyhelminthes</taxon>
        <taxon>Trematoda</taxon>
        <taxon>Digenea</taxon>
        <taxon>Opisthorchiida</taxon>
        <taxon>Opisthorchiata</taxon>
        <taxon>Opisthorchiidae</taxon>
        <taxon>Opisthorchis</taxon>
    </lineage>
</organism>
<dbReference type="Proteomes" id="UP000308267">
    <property type="component" value="Unassembled WGS sequence"/>
</dbReference>
<dbReference type="OrthoDB" id="6220489at2759"/>
<dbReference type="EMBL" id="SJOL01007965">
    <property type="protein sequence ID" value="TGZ61435.1"/>
    <property type="molecule type" value="Genomic_DNA"/>
</dbReference>
<comment type="caution">
    <text evidence="2">The sequence shown here is derived from an EMBL/GenBank/DDBJ whole genome shotgun (WGS) entry which is preliminary data.</text>
</comment>
<proteinExistence type="predicted"/>
<evidence type="ECO:0000313" key="2">
    <source>
        <dbReference type="EMBL" id="TGZ61435.1"/>
    </source>
</evidence>
<keyword evidence="1" id="KW-0472">Membrane</keyword>
<keyword evidence="1" id="KW-1133">Transmembrane helix</keyword>